<evidence type="ECO:0000313" key="2">
    <source>
        <dbReference type="Proteomes" id="UP000478052"/>
    </source>
</evidence>
<dbReference type="PANTHER" id="PTHR33568">
    <property type="entry name" value="DNA POLYMERASE"/>
    <property type="match status" value="1"/>
</dbReference>
<keyword evidence="2" id="KW-1185">Reference proteome</keyword>
<gene>
    <name evidence="1" type="ORF">FWK35_00029712</name>
</gene>
<dbReference type="InterPro" id="IPR023211">
    <property type="entry name" value="DNA_pol_palm_dom_sf"/>
</dbReference>
<sequence length="217" mass="25534">MKKTEFVTDPQQFYKILLDDRLENINIKILNDNMIQMCYNYKDNYVENFHNTNILIALFTTSSARLRLYKMLDKLGRTVVYFDTDSIFYIDNGGNLVKTGTMLGEWTDELGENVHITDWASTGPKSYYYKTNDNKFKTVIKGFTLNYQNLLKLNGESMIKLIEQKSKDNNIELEYNQITRDTLTKNIVNKKVTKKFSFGYDKRIVLPDYDTMPYGYN</sequence>
<dbReference type="GO" id="GO:0071897">
    <property type="term" value="P:DNA biosynthetic process"/>
    <property type="evidence" value="ECO:0007669"/>
    <property type="project" value="UniProtKB-ARBA"/>
</dbReference>
<protein>
    <submittedName>
        <fullName evidence="1">DNA pol B 2 domain-containing protein</fullName>
    </submittedName>
</protein>
<comment type="caution">
    <text evidence="1">The sequence shown here is derived from an EMBL/GenBank/DDBJ whole genome shotgun (WGS) entry which is preliminary data.</text>
</comment>
<evidence type="ECO:0000313" key="1">
    <source>
        <dbReference type="EMBL" id="KAF0710375.1"/>
    </source>
</evidence>
<proteinExistence type="predicted"/>
<name>A0A6G0VUR1_APHCR</name>
<dbReference type="SUPFAM" id="SSF56672">
    <property type="entry name" value="DNA/RNA polymerases"/>
    <property type="match status" value="1"/>
</dbReference>
<dbReference type="PANTHER" id="PTHR33568:SF3">
    <property type="entry name" value="DNA-DIRECTED DNA POLYMERASE"/>
    <property type="match status" value="1"/>
</dbReference>
<organism evidence="1 2">
    <name type="scientific">Aphis craccivora</name>
    <name type="common">Cowpea aphid</name>
    <dbReference type="NCBI Taxonomy" id="307492"/>
    <lineage>
        <taxon>Eukaryota</taxon>
        <taxon>Metazoa</taxon>
        <taxon>Ecdysozoa</taxon>
        <taxon>Arthropoda</taxon>
        <taxon>Hexapoda</taxon>
        <taxon>Insecta</taxon>
        <taxon>Pterygota</taxon>
        <taxon>Neoptera</taxon>
        <taxon>Paraneoptera</taxon>
        <taxon>Hemiptera</taxon>
        <taxon>Sternorrhyncha</taxon>
        <taxon>Aphidomorpha</taxon>
        <taxon>Aphidoidea</taxon>
        <taxon>Aphididae</taxon>
        <taxon>Aphidini</taxon>
        <taxon>Aphis</taxon>
        <taxon>Aphis</taxon>
    </lineage>
</organism>
<reference evidence="1 2" key="1">
    <citation type="submission" date="2019-08" db="EMBL/GenBank/DDBJ databases">
        <title>Whole genome of Aphis craccivora.</title>
        <authorList>
            <person name="Voronova N.V."/>
            <person name="Shulinski R.S."/>
            <person name="Bandarenka Y.V."/>
            <person name="Zhorov D.G."/>
            <person name="Warner D."/>
        </authorList>
    </citation>
    <scope>NUCLEOTIDE SEQUENCE [LARGE SCALE GENOMIC DNA]</scope>
    <source>
        <strain evidence="1">180601</strain>
        <tissue evidence="1">Whole Body</tissue>
    </source>
</reference>
<dbReference type="InterPro" id="IPR043502">
    <property type="entry name" value="DNA/RNA_pol_sf"/>
</dbReference>
<dbReference type="Proteomes" id="UP000478052">
    <property type="component" value="Unassembled WGS sequence"/>
</dbReference>
<dbReference type="EMBL" id="VUJU01011674">
    <property type="protein sequence ID" value="KAF0710375.1"/>
    <property type="molecule type" value="Genomic_DNA"/>
</dbReference>
<dbReference type="AlphaFoldDB" id="A0A6G0VUR1"/>
<accession>A0A6G0VUR1</accession>
<dbReference type="OrthoDB" id="6613488at2759"/>
<dbReference type="Gene3D" id="3.90.1600.10">
    <property type="entry name" value="Palm domain of DNA polymerase"/>
    <property type="match status" value="1"/>
</dbReference>